<protein>
    <submittedName>
        <fullName evidence="1">Uncharacterized protein</fullName>
    </submittedName>
</protein>
<keyword evidence="2" id="KW-1185">Reference proteome</keyword>
<organism evidence="1 2">
    <name type="scientific">Catenulispora acidiphila (strain DSM 44928 / JCM 14897 / NBRC 102108 / NRRL B-24433 / ID139908)</name>
    <dbReference type="NCBI Taxonomy" id="479433"/>
    <lineage>
        <taxon>Bacteria</taxon>
        <taxon>Bacillati</taxon>
        <taxon>Actinomycetota</taxon>
        <taxon>Actinomycetes</taxon>
        <taxon>Catenulisporales</taxon>
        <taxon>Catenulisporaceae</taxon>
        <taxon>Catenulispora</taxon>
    </lineage>
</organism>
<accession>C7Q2Y3</accession>
<dbReference type="KEGG" id="cai:Caci_2966"/>
<evidence type="ECO:0000313" key="2">
    <source>
        <dbReference type="Proteomes" id="UP000000851"/>
    </source>
</evidence>
<dbReference type="STRING" id="479433.Caci_2966"/>
<dbReference type="HOGENOM" id="CLU_2354612_0_0_11"/>
<dbReference type="Proteomes" id="UP000000851">
    <property type="component" value="Chromosome"/>
</dbReference>
<dbReference type="EMBL" id="CP001700">
    <property type="protein sequence ID" value="ACU71875.1"/>
    <property type="molecule type" value="Genomic_DNA"/>
</dbReference>
<name>C7Q2Y3_CATAD</name>
<dbReference type="AlphaFoldDB" id="C7Q2Y3"/>
<reference evidence="1 2" key="1">
    <citation type="journal article" date="2009" name="Stand. Genomic Sci.">
        <title>Complete genome sequence of Catenulispora acidiphila type strain (ID 139908).</title>
        <authorList>
            <person name="Copeland A."/>
            <person name="Lapidus A."/>
            <person name="Glavina Del Rio T."/>
            <person name="Nolan M."/>
            <person name="Lucas S."/>
            <person name="Chen F."/>
            <person name="Tice H."/>
            <person name="Cheng J.F."/>
            <person name="Bruce D."/>
            <person name="Goodwin L."/>
            <person name="Pitluck S."/>
            <person name="Mikhailova N."/>
            <person name="Pati A."/>
            <person name="Ivanova N."/>
            <person name="Mavromatis K."/>
            <person name="Chen A."/>
            <person name="Palaniappan K."/>
            <person name="Chain P."/>
            <person name="Land M."/>
            <person name="Hauser L."/>
            <person name="Chang Y.J."/>
            <person name="Jeffries C.D."/>
            <person name="Chertkov O."/>
            <person name="Brettin T."/>
            <person name="Detter J.C."/>
            <person name="Han C."/>
            <person name="Ali Z."/>
            <person name="Tindall B.J."/>
            <person name="Goker M."/>
            <person name="Bristow J."/>
            <person name="Eisen J.A."/>
            <person name="Markowitz V."/>
            <person name="Hugenholtz P."/>
            <person name="Kyrpides N.C."/>
            <person name="Klenk H.P."/>
        </authorList>
    </citation>
    <scope>NUCLEOTIDE SEQUENCE [LARGE SCALE GENOMIC DNA]</scope>
    <source>
        <strain evidence="2">DSM 44928 / JCM 14897 / NBRC 102108 / NRRL B-24433 / ID139908</strain>
    </source>
</reference>
<gene>
    <name evidence="1" type="ordered locus">Caci_2966</name>
</gene>
<evidence type="ECO:0000313" key="1">
    <source>
        <dbReference type="EMBL" id="ACU71875.1"/>
    </source>
</evidence>
<dbReference type="InParanoid" id="C7Q2Y3"/>
<sequence>MAIGAGAVTDFAEAMDAATGPLKRMSAITAQIALSVIPADAGCHCLCSVYEPHTCDGWRADGCVRKAPGGTLFGKQLPVVEVPTCRSCFAAAIRKG</sequence>
<proteinExistence type="predicted"/>